<organism evidence="4 5">
    <name type="scientific">Clostridium magnum DSM 2767</name>
    <dbReference type="NCBI Taxonomy" id="1121326"/>
    <lineage>
        <taxon>Bacteria</taxon>
        <taxon>Bacillati</taxon>
        <taxon>Bacillota</taxon>
        <taxon>Clostridia</taxon>
        <taxon>Eubacteriales</taxon>
        <taxon>Clostridiaceae</taxon>
        <taxon>Clostridium</taxon>
    </lineage>
</organism>
<keyword evidence="5" id="KW-1185">Reference proteome</keyword>
<dbReference type="GO" id="GO:0003677">
    <property type="term" value="F:DNA binding"/>
    <property type="evidence" value="ECO:0007669"/>
    <property type="project" value="UniProtKB-KW"/>
</dbReference>
<evidence type="ECO:0000259" key="3">
    <source>
        <dbReference type="Pfam" id="PF00772"/>
    </source>
</evidence>
<evidence type="ECO:0000256" key="2">
    <source>
        <dbReference type="ARBA" id="ARBA00023125"/>
    </source>
</evidence>
<dbReference type="Gene3D" id="1.10.860.10">
    <property type="entry name" value="DNAb Helicase, Chain A"/>
    <property type="match status" value="1"/>
</dbReference>
<keyword evidence="1" id="KW-0235">DNA replication</keyword>
<dbReference type="Pfam" id="PF00772">
    <property type="entry name" value="DnaB"/>
    <property type="match status" value="1"/>
</dbReference>
<dbReference type="STRING" id="1121326.CLMAG_47390"/>
<keyword evidence="4" id="KW-0067">ATP-binding</keyword>
<dbReference type="RefSeq" id="WP_066627918.1">
    <property type="nucleotide sequence ID" value="NZ_FQXL01000006.1"/>
</dbReference>
<sequence length="65" mass="7515">MNVESFKNLEAESNVLASIIIDNDSICEVMGILKPEDFYSSSNKIIYKNLREMYENNTPKVQQVR</sequence>
<dbReference type="GO" id="GO:0005524">
    <property type="term" value="F:ATP binding"/>
    <property type="evidence" value="ECO:0007669"/>
    <property type="project" value="InterPro"/>
</dbReference>
<dbReference type="EMBL" id="LWAE01000007">
    <property type="protein sequence ID" value="KZL89741.1"/>
    <property type="molecule type" value="Genomic_DNA"/>
</dbReference>
<evidence type="ECO:0000313" key="4">
    <source>
        <dbReference type="EMBL" id="KZL89741.1"/>
    </source>
</evidence>
<comment type="caution">
    <text evidence="4">The sequence shown here is derived from an EMBL/GenBank/DDBJ whole genome shotgun (WGS) entry which is preliminary data.</text>
</comment>
<dbReference type="GO" id="GO:0006260">
    <property type="term" value="P:DNA replication"/>
    <property type="evidence" value="ECO:0007669"/>
    <property type="project" value="UniProtKB-KW"/>
</dbReference>
<proteinExistence type="predicted"/>
<dbReference type="InterPro" id="IPR036185">
    <property type="entry name" value="DNA_heli_DnaB-like_N_sf"/>
</dbReference>
<dbReference type="Proteomes" id="UP000076603">
    <property type="component" value="Unassembled WGS sequence"/>
</dbReference>
<keyword evidence="4" id="KW-0347">Helicase</keyword>
<protein>
    <submittedName>
        <fullName evidence="4">Replicative DNA helicase</fullName>
    </submittedName>
</protein>
<dbReference type="GO" id="GO:0003678">
    <property type="term" value="F:DNA helicase activity"/>
    <property type="evidence" value="ECO:0007669"/>
    <property type="project" value="InterPro"/>
</dbReference>
<dbReference type="SUPFAM" id="SSF48024">
    <property type="entry name" value="N-terminal domain of DnaB helicase"/>
    <property type="match status" value="1"/>
</dbReference>
<dbReference type="InterPro" id="IPR016136">
    <property type="entry name" value="DNA_helicase_N/primase_C"/>
</dbReference>
<accession>A0A162RDE8</accession>
<reference evidence="4 5" key="1">
    <citation type="submission" date="2016-04" db="EMBL/GenBank/DDBJ databases">
        <title>Genome sequence of Clostridium magnum DSM 2767.</title>
        <authorList>
            <person name="Poehlein A."/>
            <person name="Uhlig R."/>
            <person name="Fischer R."/>
            <person name="Bahl H."/>
            <person name="Daniel R."/>
        </authorList>
    </citation>
    <scope>NUCLEOTIDE SEQUENCE [LARGE SCALE GENOMIC DNA]</scope>
    <source>
        <strain evidence="4 5">DSM 2767</strain>
    </source>
</reference>
<evidence type="ECO:0000313" key="5">
    <source>
        <dbReference type="Proteomes" id="UP000076603"/>
    </source>
</evidence>
<keyword evidence="4" id="KW-0378">Hydrolase</keyword>
<keyword evidence="4" id="KW-0547">Nucleotide-binding</keyword>
<dbReference type="PATRIC" id="fig|1121326.3.peg.4806"/>
<dbReference type="InterPro" id="IPR007693">
    <property type="entry name" value="DNA_helicase_DnaB-like_N"/>
</dbReference>
<feature type="domain" description="DNA helicase DnaB-like N-terminal" evidence="3">
    <location>
        <begin position="7"/>
        <end position="59"/>
    </location>
</feature>
<name>A0A162RDE8_9CLOT</name>
<gene>
    <name evidence="4" type="ORF">CLMAG_47390</name>
</gene>
<dbReference type="AlphaFoldDB" id="A0A162RDE8"/>
<keyword evidence="2" id="KW-0238">DNA-binding</keyword>
<evidence type="ECO:0000256" key="1">
    <source>
        <dbReference type="ARBA" id="ARBA00022705"/>
    </source>
</evidence>